<sequence length="52" mass="5855">MLCSGNALSHRLIMKGDVIQLSLSIINLQRHSFQVFQSKRSTSKKGLQIIDL</sequence>
<name>A0ABC9N5I5_BACUC</name>
<accession>A0ABC9N5I5</accession>
<reference evidence="1" key="1">
    <citation type="submission" date="2007-06" db="EMBL/GenBank/DDBJ databases">
        <authorList>
            <person name="Fulton L."/>
            <person name="Clifton S."/>
            <person name="Fulton B."/>
            <person name="Xu J."/>
            <person name="Minx P."/>
            <person name="Pepin K.H."/>
            <person name="Johnson M."/>
            <person name="Thiruvilangam P."/>
            <person name="Bhonagiri V."/>
            <person name="Nash W.E."/>
            <person name="Mardis E.R."/>
            <person name="Wilson R.K."/>
        </authorList>
    </citation>
    <scope>NUCLEOTIDE SEQUENCE [LARGE SCALE GENOMIC DNA]</scope>
    <source>
        <strain evidence="1">ATCC 8492</strain>
    </source>
</reference>
<comment type="caution">
    <text evidence="1">The sequence shown here is derived from an EMBL/GenBank/DDBJ whole genome shotgun (WGS) entry which is preliminary data.</text>
</comment>
<dbReference type="Proteomes" id="UP000004110">
    <property type="component" value="Unassembled WGS sequence"/>
</dbReference>
<dbReference type="EMBL" id="AAYH02000049">
    <property type="protein sequence ID" value="EDO51984.1"/>
    <property type="molecule type" value="Genomic_DNA"/>
</dbReference>
<evidence type="ECO:0000313" key="1">
    <source>
        <dbReference type="EMBL" id="EDO51984.1"/>
    </source>
</evidence>
<dbReference type="AlphaFoldDB" id="A0ABC9N5I5"/>
<keyword evidence="2" id="KW-1185">Reference proteome</keyword>
<organism evidence="1 2">
    <name type="scientific">Bacteroides uniformis (strain ATCC 8492 / DSM 6597 / CCUG 4942 / CIP 103695 / JCM 5828 / KCTC 5204 / NCTC 13054 / VPI 0061)</name>
    <dbReference type="NCBI Taxonomy" id="411479"/>
    <lineage>
        <taxon>Bacteria</taxon>
        <taxon>Pseudomonadati</taxon>
        <taxon>Bacteroidota</taxon>
        <taxon>Bacteroidia</taxon>
        <taxon>Bacteroidales</taxon>
        <taxon>Bacteroidaceae</taxon>
        <taxon>Bacteroides</taxon>
    </lineage>
</organism>
<protein>
    <submittedName>
        <fullName evidence="1">Uncharacterized protein</fullName>
    </submittedName>
</protein>
<gene>
    <name evidence="1" type="ORF">BACUNI_04536</name>
</gene>
<reference evidence="1" key="2">
    <citation type="submission" date="2013-11" db="EMBL/GenBank/DDBJ databases">
        <title>Draft genome sequence of Bacteroides uniformis (ATCC 8492).</title>
        <authorList>
            <person name="Sudarsanam P."/>
            <person name="Ley R."/>
            <person name="Guruge J."/>
            <person name="Turnbaugh P.J."/>
            <person name="Mahowald M."/>
            <person name="Liep D."/>
            <person name="Gordon J."/>
        </authorList>
    </citation>
    <scope>NUCLEOTIDE SEQUENCE</scope>
    <source>
        <strain evidence="1">ATCC 8492</strain>
    </source>
</reference>
<evidence type="ECO:0000313" key="2">
    <source>
        <dbReference type="Proteomes" id="UP000004110"/>
    </source>
</evidence>
<proteinExistence type="predicted"/>